<dbReference type="EMBL" id="WUAV01000005">
    <property type="protein sequence ID" value="KAF1749862.1"/>
    <property type="molecule type" value="Genomic_DNA"/>
</dbReference>
<evidence type="ECO:0000313" key="2">
    <source>
        <dbReference type="Proteomes" id="UP000483820"/>
    </source>
</evidence>
<dbReference type="CTD" id="78776327"/>
<organism evidence="1 2">
    <name type="scientific">Caenorhabditis remanei</name>
    <name type="common">Caenorhabditis vulgaris</name>
    <dbReference type="NCBI Taxonomy" id="31234"/>
    <lineage>
        <taxon>Eukaryota</taxon>
        <taxon>Metazoa</taxon>
        <taxon>Ecdysozoa</taxon>
        <taxon>Nematoda</taxon>
        <taxon>Chromadorea</taxon>
        <taxon>Rhabditida</taxon>
        <taxon>Rhabditina</taxon>
        <taxon>Rhabditomorpha</taxon>
        <taxon>Rhabditoidea</taxon>
        <taxon>Rhabditidae</taxon>
        <taxon>Peloderinae</taxon>
        <taxon>Caenorhabditis</taxon>
    </lineage>
</organism>
<proteinExistence type="predicted"/>
<dbReference type="RefSeq" id="XP_053580399.1">
    <property type="nucleotide sequence ID" value="XM_053731486.1"/>
</dbReference>
<protein>
    <submittedName>
        <fullName evidence="1">Uncharacterized protein</fullName>
    </submittedName>
</protein>
<dbReference type="GeneID" id="78776327"/>
<dbReference type="AlphaFoldDB" id="A0A6A5G563"/>
<name>A0A6A5G563_CAERE</name>
<comment type="caution">
    <text evidence="1">The sequence shown here is derived from an EMBL/GenBank/DDBJ whole genome shotgun (WGS) entry which is preliminary data.</text>
</comment>
<dbReference type="KEGG" id="crq:GCK72_016407"/>
<gene>
    <name evidence="1" type="ORF">GCK72_016407</name>
</gene>
<evidence type="ECO:0000313" key="1">
    <source>
        <dbReference type="EMBL" id="KAF1749862.1"/>
    </source>
</evidence>
<reference evidence="1 2" key="1">
    <citation type="submission" date="2019-12" db="EMBL/GenBank/DDBJ databases">
        <title>Chromosome-level assembly of the Caenorhabditis remanei genome.</title>
        <authorList>
            <person name="Teterina A.A."/>
            <person name="Willis J.H."/>
            <person name="Phillips P.C."/>
        </authorList>
    </citation>
    <scope>NUCLEOTIDE SEQUENCE [LARGE SCALE GENOMIC DNA]</scope>
    <source>
        <strain evidence="1 2">PX506</strain>
        <tissue evidence="1">Whole organism</tissue>
    </source>
</reference>
<sequence>MRIILKCWFPFFRLSAKLKYSPCALSLSLLKHFVAPPAPSARCARNRWWCSPSPAQRFAQQLAQTSQQPTTPPTTTLLSVSPVELRRMTSSLLSSCFLELHAYD</sequence>
<accession>A0A6A5G563</accession>
<dbReference type="Proteomes" id="UP000483820">
    <property type="component" value="Chromosome V"/>
</dbReference>